<accession>A0A6J7SP43</accession>
<proteinExistence type="predicted"/>
<name>A0A6J7SP43_9ZZZZ</name>
<protein>
    <submittedName>
        <fullName evidence="1">Unannotated protein</fullName>
    </submittedName>
</protein>
<reference evidence="1" key="1">
    <citation type="submission" date="2020-05" db="EMBL/GenBank/DDBJ databases">
        <authorList>
            <person name="Chiriac C."/>
            <person name="Salcher M."/>
            <person name="Ghai R."/>
            <person name="Kavagutti S V."/>
        </authorList>
    </citation>
    <scope>NUCLEOTIDE SEQUENCE</scope>
</reference>
<dbReference type="AlphaFoldDB" id="A0A6J7SP43"/>
<sequence length="153" mass="17448">MGGFPATRSSNNTGISTVPSLSGSHPHIFCSPFITGSESAFWMNAYLDLHFDQIPLDRSIFSYYDINQVDITIHPSARRHGILDADMIHAYDYRTYGRVLEFDNPIERVLYIGSDQAGNLLEIVAIRDQRGGLLIIHAMRMTKQYQYLFERDT</sequence>
<organism evidence="1">
    <name type="scientific">freshwater metagenome</name>
    <dbReference type="NCBI Taxonomy" id="449393"/>
    <lineage>
        <taxon>unclassified sequences</taxon>
        <taxon>metagenomes</taxon>
        <taxon>ecological metagenomes</taxon>
    </lineage>
</organism>
<gene>
    <name evidence="1" type="ORF">UFOPK4237_01622</name>
</gene>
<evidence type="ECO:0000313" key="1">
    <source>
        <dbReference type="EMBL" id="CAB5042793.1"/>
    </source>
</evidence>
<dbReference type="EMBL" id="CAFBPZ010000158">
    <property type="protein sequence ID" value="CAB5042793.1"/>
    <property type="molecule type" value="Genomic_DNA"/>
</dbReference>